<evidence type="ECO:0000313" key="8">
    <source>
        <dbReference type="EMBL" id="PHN03596.1"/>
    </source>
</evidence>
<keyword evidence="4 7" id="KW-0812">Transmembrane</keyword>
<dbReference type="Proteomes" id="UP000223913">
    <property type="component" value="Unassembled WGS sequence"/>
</dbReference>
<feature type="transmembrane region" description="Helical" evidence="7">
    <location>
        <begin position="28"/>
        <end position="49"/>
    </location>
</feature>
<evidence type="ECO:0000256" key="4">
    <source>
        <dbReference type="ARBA" id="ARBA00022692"/>
    </source>
</evidence>
<feature type="transmembrane region" description="Helical" evidence="7">
    <location>
        <begin position="6"/>
        <end position="21"/>
    </location>
</feature>
<dbReference type="RefSeq" id="WP_099152923.1">
    <property type="nucleotide sequence ID" value="NZ_PDUD01000030.1"/>
</dbReference>
<dbReference type="InterPro" id="IPR007341">
    <property type="entry name" value="Transgly_assoc"/>
</dbReference>
<feature type="transmembrane region" description="Helical" evidence="7">
    <location>
        <begin position="55"/>
        <end position="73"/>
    </location>
</feature>
<evidence type="ECO:0000256" key="6">
    <source>
        <dbReference type="ARBA" id="ARBA00023136"/>
    </source>
</evidence>
<dbReference type="AlphaFoldDB" id="A0A2D0N5D4"/>
<comment type="subcellular location">
    <subcellularLocation>
        <location evidence="1">Cell membrane</location>
        <topology evidence="1">Multi-pass membrane protein</topology>
    </subcellularLocation>
</comment>
<evidence type="ECO:0000256" key="2">
    <source>
        <dbReference type="ARBA" id="ARBA00011006"/>
    </source>
</evidence>
<accession>A0A2D0N5D4</accession>
<evidence type="ECO:0000256" key="3">
    <source>
        <dbReference type="ARBA" id="ARBA00022475"/>
    </source>
</evidence>
<gene>
    <name evidence="8" type="ORF">CRP01_25380</name>
</gene>
<keyword evidence="3" id="KW-1003">Cell membrane</keyword>
<keyword evidence="6 7" id="KW-0472">Membrane</keyword>
<reference evidence="8 9" key="1">
    <citation type="submission" date="2017-10" db="EMBL/GenBank/DDBJ databases">
        <title>The draft genome sequence of Lewinella nigricans NBRC 102662.</title>
        <authorList>
            <person name="Wang K."/>
        </authorList>
    </citation>
    <scope>NUCLEOTIDE SEQUENCE [LARGE SCALE GENOMIC DNA]</scope>
    <source>
        <strain evidence="8 9">NBRC 102662</strain>
    </source>
</reference>
<evidence type="ECO:0000256" key="7">
    <source>
        <dbReference type="SAM" id="Phobius"/>
    </source>
</evidence>
<keyword evidence="9" id="KW-1185">Reference proteome</keyword>
<dbReference type="GO" id="GO:0005886">
    <property type="term" value="C:plasma membrane"/>
    <property type="evidence" value="ECO:0007669"/>
    <property type="project" value="UniProtKB-SubCell"/>
</dbReference>
<dbReference type="PANTHER" id="PTHR33884">
    <property type="entry name" value="UPF0410 PROTEIN YMGE"/>
    <property type="match status" value="1"/>
</dbReference>
<evidence type="ECO:0000256" key="5">
    <source>
        <dbReference type="ARBA" id="ARBA00022989"/>
    </source>
</evidence>
<evidence type="ECO:0000256" key="1">
    <source>
        <dbReference type="ARBA" id="ARBA00004651"/>
    </source>
</evidence>
<dbReference type="EMBL" id="PDUD01000030">
    <property type="protein sequence ID" value="PHN03596.1"/>
    <property type="molecule type" value="Genomic_DNA"/>
</dbReference>
<proteinExistence type="inferred from homology"/>
<protein>
    <submittedName>
        <fullName evidence="8">GlsB/YeaQ/YmgE family stress response membrane protein</fullName>
    </submittedName>
</protein>
<comment type="caution">
    <text evidence="8">The sequence shown here is derived from an EMBL/GenBank/DDBJ whole genome shotgun (WGS) entry which is preliminary data.</text>
</comment>
<sequence>MNWLYIIIVGAIAGWLGGLITQGRGFGILGNIIVGIFGGLIGGWLFKLFNVQAGGFYGAIFTAFVGALVLIWLSKKLKL</sequence>
<keyword evidence="5 7" id="KW-1133">Transmembrane helix</keyword>
<evidence type="ECO:0000313" key="9">
    <source>
        <dbReference type="Proteomes" id="UP000223913"/>
    </source>
</evidence>
<name>A0A2D0N5D4_FLAN2</name>
<dbReference type="PANTHER" id="PTHR33884:SF3">
    <property type="entry name" value="UPF0410 PROTEIN YMGE"/>
    <property type="match status" value="1"/>
</dbReference>
<comment type="similarity">
    <text evidence="2">Belongs to the UPF0410 family.</text>
</comment>
<dbReference type="OrthoDB" id="964123at2"/>
<dbReference type="Pfam" id="PF04226">
    <property type="entry name" value="Transgly_assoc"/>
    <property type="match status" value="1"/>
</dbReference>
<organism evidence="8 9">
    <name type="scientific">Flavilitoribacter nigricans (strain ATCC 23147 / DSM 23189 / NBRC 102662 / NCIMB 1420 / SS-2)</name>
    <name type="common">Lewinella nigricans</name>
    <dbReference type="NCBI Taxonomy" id="1122177"/>
    <lineage>
        <taxon>Bacteria</taxon>
        <taxon>Pseudomonadati</taxon>
        <taxon>Bacteroidota</taxon>
        <taxon>Saprospiria</taxon>
        <taxon>Saprospirales</taxon>
        <taxon>Lewinellaceae</taxon>
        <taxon>Flavilitoribacter</taxon>
    </lineage>
</organism>